<name>A0A2B4R6Q6_STYPI</name>
<dbReference type="EMBL" id="LSMT01001537">
    <property type="protein sequence ID" value="PFX12170.1"/>
    <property type="molecule type" value="Genomic_DNA"/>
</dbReference>
<dbReference type="InterPro" id="IPR016024">
    <property type="entry name" value="ARM-type_fold"/>
</dbReference>
<evidence type="ECO:0000313" key="8">
    <source>
        <dbReference type="Proteomes" id="UP000225706"/>
    </source>
</evidence>
<evidence type="ECO:0000256" key="5">
    <source>
        <dbReference type="ARBA" id="ARBA00022927"/>
    </source>
</evidence>
<dbReference type="Proteomes" id="UP000225706">
    <property type="component" value="Unassembled WGS sequence"/>
</dbReference>
<protein>
    <submittedName>
        <fullName evidence="7">Importin-4</fullName>
    </submittedName>
</protein>
<evidence type="ECO:0000256" key="4">
    <source>
        <dbReference type="ARBA" id="ARBA00022737"/>
    </source>
</evidence>
<comment type="caution">
    <text evidence="7">The sequence shown here is derived from an EMBL/GenBank/DDBJ whole genome shotgun (WGS) entry which is preliminary data.</text>
</comment>
<dbReference type="InterPro" id="IPR040122">
    <property type="entry name" value="Importin_beta"/>
</dbReference>
<evidence type="ECO:0000256" key="6">
    <source>
        <dbReference type="SAM" id="MobiDB-lite"/>
    </source>
</evidence>
<keyword evidence="5" id="KW-0653">Protein transport</keyword>
<evidence type="ECO:0000256" key="2">
    <source>
        <dbReference type="ARBA" id="ARBA00022448"/>
    </source>
</evidence>
<dbReference type="InterPro" id="IPR011989">
    <property type="entry name" value="ARM-like"/>
</dbReference>
<proteinExistence type="predicted"/>
<organism evidence="7 8">
    <name type="scientific">Stylophora pistillata</name>
    <name type="common">Smooth cauliflower coral</name>
    <dbReference type="NCBI Taxonomy" id="50429"/>
    <lineage>
        <taxon>Eukaryota</taxon>
        <taxon>Metazoa</taxon>
        <taxon>Cnidaria</taxon>
        <taxon>Anthozoa</taxon>
        <taxon>Hexacorallia</taxon>
        <taxon>Scleractinia</taxon>
        <taxon>Astrocoeniina</taxon>
        <taxon>Pocilloporidae</taxon>
        <taxon>Stylophora</taxon>
    </lineage>
</organism>
<feature type="region of interest" description="Disordered" evidence="6">
    <location>
        <begin position="146"/>
        <end position="165"/>
    </location>
</feature>
<keyword evidence="3" id="KW-0963">Cytoplasm</keyword>
<evidence type="ECO:0000256" key="1">
    <source>
        <dbReference type="ARBA" id="ARBA00004496"/>
    </source>
</evidence>
<dbReference type="STRING" id="50429.A0A2B4R6Q6"/>
<accession>A0A2B4R6Q6</accession>
<sequence>MQMKELAVSAIGATANAAKEAMLPYFPQIVEFIKEYLSNTESIERNILRVQAIDTLGVLARTIGASNFMPLADECVQLGLRLLEEDRDPDLRRCTYGLFASVSTILKSNMGKYLKDIVKYMIESLQSAEGIVTHYATEDDPSFLLDDEDLEGVGGVEDDDDEVTG</sequence>
<gene>
    <name evidence="7" type="primary">Ipo4</name>
    <name evidence="7" type="ORF">AWC38_SpisGene23909</name>
</gene>
<evidence type="ECO:0000313" key="7">
    <source>
        <dbReference type="EMBL" id="PFX12170.1"/>
    </source>
</evidence>
<dbReference type="GO" id="GO:0006606">
    <property type="term" value="P:protein import into nucleus"/>
    <property type="evidence" value="ECO:0007669"/>
    <property type="project" value="InterPro"/>
</dbReference>
<dbReference type="AlphaFoldDB" id="A0A2B4R6Q6"/>
<keyword evidence="2" id="KW-0813">Transport</keyword>
<dbReference type="GO" id="GO:0005737">
    <property type="term" value="C:cytoplasm"/>
    <property type="evidence" value="ECO:0007669"/>
    <property type="project" value="UniProtKB-SubCell"/>
</dbReference>
<dbReference type="OrthoDB" id="7862313at2759"/>
<keyword evidence="8" id="KW-1185">Reference proteome</keyword>
<dbReference type="PANTHER" id="PTHR10527">
    <property type="entry name" value="IMPORTIN BETA"/>
    <property type="match status" value="1"/>
</dbReference>
<reference evidence="8" key="1">
    <citation type="journal article" date="2017" name="bioRxiv">
        <title>Comparative analysis of the genomes of Stylophora pistillata and Acropora digitifera provides evidence for extensive differences between species of corals.</title>
        <authorList>
            <person name="Voolstra C.R."/>
            <person name="Li Y."/>
            <person name="Liew Y.J."/>
            <person name="Baumgarten S."/>
            <person name="Zoccola D."/>
            <person name="Flot J.-F."/>
            <person name="Tambutte S."/>
            <person name="Allemand D."/>
            <person name="Aranda M."/>
        </authorList>
    </citation>
    <scope>NUCLEOTIDE SEQUENCE [LARGE SCALE GENOMIC DNA]</scope>
</reference>
<evidence type="ECO:0000256" key="3">
    <source>
        <dbReference type="ARBA" id="ARBA00022490"/>
    </source>
</evidence>
<dbReference type="SUPFAM" id="SSF48371">
    <property type="entry name" value="ARM repeat"/>
    <property type="match status" value="1"/>
</dbReference>
<comment type="subcellular location">
    <subcellularLocation>
        <location evidence="1">Cytoplasm</location>
    </subcellularLocation>
</comment>
<keyword evidence="4" id="KW-0677">Repeat</keyword>
<dbReference type="Gene3D" id="1.25.10.10">
    <property type="entry name" value="Leucine-rich Repeat Variant"/>
    <property type="match status" value="1"/>
</dbReference>